<protein>
    <recommendedName>
        <fullName evidence="2">diguanylate cyclase</fullName>
        <ecNumber evidence="2">2.7.7.65</ecNumber>
    </recommendedName>
</protein>
<dbReference type="InterPro" id="IPR050469">
    <property type="entry name" value="Diguanylate_Cyclase"/>
</dbReference>
<dbReference type="InterPro" id="IPR000014">
    <property type="entry name" value="PAS"/>
</dbReference>
<feature type="transmembrane region" description="Helical" evidence="7">
    <location>
        <begin position="209"/>
        <end position="242"/>
    </location>
</feature>
<evidence type="ECO:0000256" key="1">
    <source>
        <dbReference type="ARBA" id="ARBA00004651"/>
    </source>
</evidence>
<feature type="transmembrane region" description="Helical" evidence="7">
    <location>
        <begin position="120"/>
        <end position="141"/>
    </location>
</feature>
<feature type="transmembrane region" description="Helical" evidence="7">
    <location>
        <begin position="12"/>
        <end position="32"/>
    </location>
</feature>
<reference evidence="9 10" key="1">
    <citation type="submission" date="2019-12" db="EMBL/GenBank/DDBJ databases">
        <title>Genomic-based taxomic classification of the family Erythrobacteraceae.</title>
        <authorList>
            <person name="Xu L."/>
        </authorList>
    </citation>
    <scope>NUCLEOTIDE SEQUENCE [LARGE SCALE GENOMIC DNA]</scope>
    <source>
        <strain evidence="9 10">DSM 16225</strain>
    </source>
</reference>
<evidence type="ECO:0000256" key="2">
    <source>
        <dbReference type="ARBA" id="ARBA00012528"/>
    </source>
</evidence>
<dbReference type="GO" id="GO:0052621">
    <property type="term" value="F:diguanylate cyclase activity"/>
    <property type="evidence" value="ECO:0007669"/>
    <property type="project" value="UniProtKB-EC"/>
</dbReference>
<evidence type="ECO:0000256" key="5">
    <source>
        <dbReference type="ARBA" id="ARBA00022989"/>
    </source>
</evidence>
<evidence type="ECO:0000256" key="4">
    <source>
        <dbReference type="ARBA" id="ARBA00022692"/>
    </source>
</evidence>
<dbReference type="PANTHER" id="PTHR45138:SF24">
    <property type="entry name" value="DIGUANYLATE CYCLASE DGCC-RELATED"/>
    <property type="match status" value="1"/>
</dbReference>
<dbReference type="InterPro" id="IPR013655">
    <property type="entry name" value="PAS_fold_3"/>
</dbReference>
<keyword evidence="4 7" id="KW-0812">Transmembrane</keyword>
<dbReference type="Pfam" id="PF08447">
    <property type="entry name" value="PAS_3"/>
    <property type="match status" value="1"/>
</dbReference>
<gene>
    <name evidence="9" type="ORF">GRI42_06780</name>
</gene>
<keyword evidence="10" id="KW-1185">Reference proteome</keyword>
<sequence>MSRGTAIHSERYVWPLVYSLAWLVCAYIALELTQGEDGIAAVWPSSGIFVASLLHLGRSGRLATTVGVGIASLLANYVGGLSLLACFGYTVANLAEGWLVFYLMGGEKSRGKLLARPMNLIRFAASAIFVAMLSAGVAGVLSAKFDLDFLTSWATTVGLGMLIVAPFILFLVQSDEGRKRLVSVRTVWALMLVAVASLAAFGQAQVPLLFLPVLAISIATAALGLSGAALALLVVAVIGSVLTVYDTGPVSGYFPLQGQQVLFLQVYFLGLLVSAMPVALMLAQRQRDLVKLSTSNRFLTSAEKAAKVGHWRYAPSDGAVYLSSEARRMLGEDARPHTVADIADLFHDDDRKRVAHVLLQSLATGVPFVFEARIPGPQGEMFDTECRGEVEWADDPQKIAIFGTMMDITDRANTMRELANARAHAEREAEETRLLAETDHLTGIANRRKILSDLERTVLDGRARSEKVAIAMVDVDHFKSINDRFGHEAGDRTLQQLSSILSDRFADAGMVGRFGGEEFLIVTRGLGASELDTRCTALRDFLCTYAWPVEGLSELTLSIGIAELGEGASETDLLNAADKALYFAKRGGRNRSVVFEGNLIRV</sequence>
<dbReference type="Gene3D" id="2.10.70.100">
    <property type="match status" value="1"/>
</dbReference>
<feature type="transmembrane region" description="Helical" evidence="7">
    <location>
        <begin position="153"/>
        <end position="172"/>
    </location>
</feature>
<dbReference type="Gene3D" id="3.30.450.20">
    <property type="entry name" value="PAS domain"/>
    <property type="match status" value="1"/>
</dbReference>
<dbReference type="InterPro" id="IPR007895">
    <property type="entry name" value="MASE1"/>
</dbReference>
<comment type="caution">
    <text evidence="9">The sequence shown here is derived from an EMBL/GenBank/DDBJ whole genome shotgun (WGS) entry which is preliminary data.</text>
</comment>
<feature type="domain" description="GGDEF" evidence="8">
    <location>
        <begin position="466"/>
        <end position="597"/>
    </location>
</feature>
<dbReference type="InterPro" id="IPR043128">
    <property type="entry name" value="Rev_trsase/Diguanyl_cyclase"/>
</dbReference>
<evidence type="ECO:0000313" key="9">
    <source>
        <dbReference type="EMBL" id="MXO51003.1"/>
    </source>
</evidence>
<dbReference type="InterPro" id="IPR000160">
    <property type="entry name" value="GGDEF_dom"/>
</dbReference>
<dbReference type="GO" id="GO:1902201">
    <property type="term" value="P:negative regulation of bacterial-type flagellum-dependent cell motility"/>
    <property type="evidence" value="ECO:0007669"/>
    <property type="project" value="TreeGrafter"/>
</dbReference>
<evidence type="ECO:0000259" key="8">
    <source>
        <dbReference type="PROSITE" id="PS50887"/>
    </source>
</evidence>
<evidence type="ECO:0000256" key="6">
    <source>
        <dbReference type="ARBA" id="ARBA00023136"/>
    </source>
</evidence>
<dbReference type="FunFam" id="3.30.70.270:FF:000001">
    <property type="entry name" value="Diguanylate cyclase domain protein"/>
    <property type="match status" value="1"/>
</dbReference>
<dbReference type="PROSITE" id="PS50887">
    <property type="entry name" value="GGDEF"/>
    <property type="match status" value="1"/>
</dbReference>
<dbReference type="SMART" id="SM00267">
    <property type="entry name" value="GGDEF"/>
    <property type="match status" value="1"/>
</dbReference>
<dbReference type="Gene3D" id="3.30.70.270">
    <property type="match status" value="1"/>
</dbReference>
<proteinExistence type="predicted"/>
<dbReference type="GO" id="GO:0043709">
    <property type="term" value="P:cell adhesion involved in single-species biofilm formation"/>
    <property type="evidence" value="ECO:0007669"/>
    <property type="project" value="TreeGrafter"/>
</dbReference>
<keyword evidence="3" id="KW-1003">Cell membrane</keyword>
<feature type="transmembrane region" description="Helical" evidence="7">
    <location>
        <begin position="68"/>
        <end position="92"/>
    </location>
</feature>
<keyword evidence="6 7" id="KW-0472">Membrane</keyword>
<dbReference type="RefSeq" id="WP_160607546.1">
    <property type="nucleotide sequence ID" value="NZ_WTYF01000004.1"/>
</dbReference>
<comment type="subcellular location">
    <subcellularLocation>
        <location evidence="1">Cell membrane</location>
        <topology evidence="1">Multi-pass membrane protein</topology>
    </subcellularLocation>
</comment>
<dbReference type="Proteomes" id="UP000444185">
    <property type="component" value="Unassembled WGS sequence"/>
</dbReference>
<dbReference type="CDD" id="cd01949">
    <property type="entry name" value="GGDEF"/>
    <property type="match status" value="1"/>
</dbReference>
<feature type="transmembrane region" description="Helical" evidence="7">
    <location>
        <begin position="38"/>
        <end position="56"/>
    </location>
</feature>
<dbReference type="GO" id="GO:0005886">
    <property type="term" value="C:plasma membrane"/>
    <property type="evidence" value="ECO:0007669"/>
    <property type="project" value="UniProtKB-SubCell"/>
</dbReference>
<name>A0A844Y0X5_9SPHN</name>
<dbReference type="PANTHER" id="PTHR45138">
    <property type="entry name" value="REGULATORY COMPONENTS OF SENSORY TRANSDUCTION SYSTEM"/>
    <property type="match status" value="1"/>
</dbReference>
<dbReference type="SUPFAM" id="SSF55785">
    <property type="entry name" value="PYP-like sensor domain (PAS domain)"/>
    <property type="match status" value="1"/>
</dbReference>
<dbReference type="EC" id="2.7.7.65" evidence="2"/>
<dbReference type="AlphaFoldDB" id="A0A844Y0X5"/>
<evidence type="ECO:0000313" key="10">
    <source>
        <dbReference type="Proteomes" id="UP000444185"/>
    </source>
</evidence>
<dbReference type="InterPro" id="IPR029787">
    <property type="entry name" value="Nucleotide_cyclase"/>
</dbReference>
<dbReference type="NCBIfam" id="TIGR00254">
    <property type="entry name" value="GGDEF"/>
    <property type="match status" value="1"/>
</dbReference>
<dbReference type="OrthoDB" id="9812260at2"/>
<dbReference type="EMBL" id="WTYF01000004">
    <property type="protein sequence ID" value="MXO51003.1"/>
    <property type="molecule type" value="Genomic_DNA"/>
</dbReference>
<dbReference type="CDD" id="cd00130">
    <property type="entry name" value="PAS"/>
    <property type="match status" value="1"/>
</dbReference>
<dbReference type="Pfam" id="PF00990">
    <property type="entry name" value="GGDEF"/>
    <property type="match status" value="1"/>
</dbReference>
<dbReference type="SUPFAM" id="SSF55073">
    <property type="entry name" value="Nucleotide cyclase"/>
    <property type="match status" value="1"/>
</dbReference>
<organism evidence="9 10">
    <name type="scientific">Qipengyuania gaetbuli</name>
    <dbReference type="NCBI Taxonomy" id="266952"/>
    <lineage>
        <taxon>Bacteria</taxon>
        <taxon>Pseudomonadati</taxon>
        <taxon>Pseudomonadota</taxon>
        <taxon>Alphaproteobacteria</taxon>
        <taxon>Sphingomonadales</taxon>
        <taxon>Erythrobacteraceae</taxon>
        <taxon>Qipengyuania</taxon>
    </lineage>
</organism>
<accession>A0A844Y0X5</accession>
<evidence type="ECO:0000256" key="7">
    <source>
        <dbReference type="SAM" id="Phobius"/>
    </source>
</evidence>
<feature type="transmembrane region" description="Helical" evidence="7">
    <location>
        <begin position="184"/>
        <end position="202"/>
    </location>
</feature>
<dbReference type="InterPro" id="IPR035965">
    <property type="entry name" value="PAS-like_dom_sf"/>
</dbReference>
<keyword evidence="5 7" id="KW-1133">Transmembrane helix</keyword>
<evidence type="ECO:0000256" key="3">
    <source>
        <dbReference type="ARBA" id="ARBA00022475"/>
    </source>
</evidence>
<feature type="transmembrane region" description="Helical" evidence="7">
    <location>
        <begin position="262"/>
        <end position="283"/>
    </location>
</feature>
<dbReference type="Pfam" id="PF05231">
    <property type="entry name" value="MASE1"/>
    <property type="match status" value="1"/>
</dbReference>